<feature type="compositionally biased region" description="Basic and acidic residues" evidence="1">
    <location>
        <begin position="535"/>
        <end position="544"/>
    </location>
</feature>
<protein>
    <recommendedName>
        <fullName evidence="4">C3H1-type domain-containing protein</fullName>
    </recommendedName>
</protein>
<dbReference type="Proteomes" id="UP000221165">
    <property type="component" value="Unassembled WGS sequence"/>
</dbReference>
<comment type="caution">
    <text evidence="2">The sequence shown here is derived from an EMBL/GenBank/DDBJ whole genome shotgun (WGS) entry which is preliminary data.</text>
</comment>
<dbReference type="EMBL" id="MIGC01009430">
    <property type="protein sequence ID" value="PHJ15138.1"/>
    <property type="molecule type" value="Genomic_DNA"/>
</dbReference>
<evidence type="ECO:0000256" key="1">
    <source>
        <dbReference type="SAM" id="MobiDB-lite"/>
    </source>
</evidence>
<feature type="compositionally biased region" description="Basic and acidic residues" evidence="1">
    <location>
        <begin position="481"/>
        <end position="509"/>
    </location>
</feature>
<sequence>MNRKTDGQPGATKGAPGDSIGLCCSQNAGSPATEMFATLFGFSEPLDSQPNSPDGSYDEDGLPAEWIRHEATNSIIVPASDSAPARCQPQGRVTVAENSTENSPSLSNEAKIGANGDQCQNAAVIAAATTALLLLQRKTQHEAKERRNVPNNHRSPRASPAPVPTQQGSCVVPESQATSVLKMPDDQQTETTSEVSCAPPMLSGGVQPLASLIRRLKQQQPPSTSGGPMEALLAVAETATLLEKALDISPRVPLCFQPVAGSIAITHRDIMDREAATAYRNRDDKVSAGVSPFSIADTASQEKPARTVGCSFPKWMNWESTADAQQKQVSTARHQQGKGLLLSPSLDTFHHPCAASSRPFLRQTPVSIPMLSGPTAEARAEQGHGAGPFQAVTSTQFSAVEAHHGDPAETVQVLRSSSRSVFESTTRAGARSGEVSLAVTRIPDFLHRSAAAFSATPPATPLSGSEPPVLTGQLLNTGLRGRYESILSERDEPGRDRRNVNADTRANRSDEQMPCGLRMLRKRLGCDSASTGSHCPRDRVHMQRPDSGADPACHQRGKGHSPACHRALESGNWKPEGRFGCQSTWRARPFQTGTHARPLASTGKAPAAFVREPGSQEDSNVTRPAFCHDTTSDTVGPAPLTANLTLGPLTLPKHFDVNDLPGRPVHRQKFTPGLESTDTCDVAGLFPQRSNGERYPATTCPRAANESHATAPLHGQAPHRHLKSLYRRLSHDPGPNSLCRSDRLVTSQGRGVANAIAALSALLTSSTLFCAKPDDSYGVSPWSADHYRPGLLTTEVECATGKRCADLPHTVAQRMEMEFHSQESSGYEAKDTKPPQYPLQLQHSDRFSRRRLKLQSREQEISDSLCVSVRSRSRGTPVAPPPGVNEEPGCQCIKNQKSAGAAVRTAAEKTPSVSATRANAGLQNMPSVGEEDSPPPEAMCSTRVQGAQQDNLCLADILGFQELLSHSRGPRSAYPVFGDTGVCGAAFSTSGEAEQTAAPSPLPRDKQNTAHIPETGTHVVSRDPLCPCLSDALSKNSGSTRHPKECRPCAFFWGRGCHNGLACRFCHEEHGPRKKKPMKDQKNLMIIARPDGRLEFIRCRLKEALNACG</sequence>
<dbReference type="OrthoDB" id="329814at2759"/>
<dbReference type="RefSeq" id="XP_067916872.1">
    <property type="nucleotide sequence ID" value="XM_068071152.1"/>
</dbReference>
<organism evidence="2 3">
    <name type="scientific">Cystoisospora suis</name>
    <dbReference type="NCBI Taxonomy" id="483139"/>
    <lineage>
        <taxon>Eukaryota</taxon>
        <taxon>Sar</taxon>
        <taxon>Alveolata</taxon>
        <taxon>Apicomplexa</taxon>
        <taxon>Conoidasida</taxon>
        <taxon>Coccidia</taxon>
        <taxon>Eucoccidiorida</taxon>
        <taxon>Eimeriorina</taxon>
        <taxon>Sarcocystidae</taxon>
        <taxon>Cystoisospora</taxon>
    </lineage>
</organism>
<feature type="region of interest" description="Disordered" evidence="1">
    <location>
        <begin position="140"/>
        <end position="170"/>
    </location>
</feature>
<evidence type="ECO:0000313" key="3">
    <source>
        <dbReference type="Proteomes" id="UP000221165"/>
    </source>
</evidence>
<proteinExistence type="predicted"/>
<feature type="region of interest" description="Disordered" evidence="1">
    <location>
        <begin position="81"/>
        <end position="111"/>
    </location>
</feature>
<keyword evidence="3" id="KW-1185">Reference proteome</keyword>
<feature type="compositionally biased region" description="Polar residues" evidence="1">
    <location>
        <begin position="96"/>
        <end position="108"/>
    </location>
</feature>
<evidence type="ECO:0008006" key="4">
    <source>
        <dbReference type="Google" id="ProtNLM"/>
    </source>
</evidence>
<gene>
    <name evidence="2" type="ORF">CSUI_011051</name>
</gene>
<dbReference type="AlphaFoldDB" id="A0A2C6KER1"/>
<accession>A0A2C6KER1</accession>
<evidence type="ECO:0000313" key="2">
    <source>
        <dbReference type="EMBL" id="PHJ15138.1"/>
    </source>
</evidence>
<dbReference type="GeneID" id="94434363"/>
<feature type="region of interest" description="Disordered" evidence="1">
    <location>
        <begin position="819"/>
        <end position="839"/>
    </location>
</feature>
<feature type="region of interest" description="Disordered" evidence="1">
    <location>
        <begin position="990"/>
        <end position="1010"/>
    </location>
</feature>
<feature type="region of interest" description="Disordered" evidence="1">
    <location>
        <begin position="455"/>
        <end position="509"/>
    </location>
</feature>
<feature type="region of interest" description="Disordered" evidence="1">
    <location>
        <begin position="528"/>
        <end position="569"/>
    </location>
</feature>
<dbReference type="VEuPathDB" id="ToxoDB:CSUI_011051"/>
<reference evidence="2 3" key="1">
    <citation type="journal article" date="2017" name="Int. J. Parasitol.">
        <title>The genome of the protozoan parasite Cystoisospora suis and a reverse vaccinology approach to identify vaccine candidates.</title>
        <authorList>
            <person name="Palmieri N."/>
            <person name="Shrestha A."/>
            <person name="Ruttkowski B."/>
            <person name="Beck T."/>
            <person name="Vogl C."/>
            <person name="Tomley F."/>
            <person name="Blake D.P."/>
            <person name="Joachim A."/>
        </authorList>
    </citation>
    <scope>NUCLEOTIDE SEQUENCE [LARGE SCALE GENOMIC DNA]</scope>
    <source>
        <strain evidence="2 3">Wien I</strain>
    </source>
</reference>
<name>A0A2C6KER1_9APIC</name>
<feature type="region of interest" description="Disordered" evidence="1">
    <location>
        <begin position="1"/>
        <end position="21"/>
    </location>
</feature>